<dbReference type="WBParaSite" id="nRc.2.0.1.t42519-RA">
    <property type="protein sequence ID" value="nRc.2.0.1.t42519-RA"/>
    <property type="gene ID" value="nRc.2.0.1.g42519"/>
</dbReference>
<sequence length="163" mass="19043">MHLWQPRHVASEAQSFTSEATSACETQLSADEMQLSTRCFVQMMMIMMKLFITSAFIHCWNKSYFFTGNEEVESSDMAELIDQVLKRPAQERCQFRGLVLKNCMKMILVTSYSAFSKFLLEICIFIKYHPASRFTFLRTTRDMMVEEGINLFRNVMQGIPHSY</sequence>
<dbReference type="Proteomes" id="UP000887565">
    <property type="component" value="Unplaced"/>
</dbReference>
<dbReference type="AlphaFoldDB" id="A0A915KWI4"/>
<evidence type="ECO:0000313" key="2">
    <source>
        <dbReference type="WBParaSite" id="nRc.2.0.1.t42519-RA"/>
    </source>
</evidence>
<reference evidence="2" key="1">
    <citation type="submission" date="2022-11" db="UniProtKB">
        <authorList>
            <consortium name="WormBaseParasite"/>
        </authorList>
    </citation>
    <scope>IDENTIFICATION</scope>
</reference>
<name>A0A915KWI4_ROMCU</name>
<evidence type="ECO:0000313" key="1">
    <source>
        <dbReference type="Proteomes" id="UP000887565"/>
    </source>
</evidence>
<organism evidence="1 2">
    <name type="scientific">Romanomermis culicivorax</name>
    <name type="common">Nematode worm</name>
    <dbReference type="NCBI Taxonomy" id="13658"/>
    <lineage>
        <taxon>Eukaryota</taxon>
        <taxon>Metazoa</taxon>
        <taxon>Ecdysozoa</taxon>
        <taxon>Nematoda</taxon>
        <taxon>Enoplea</taxon>
        <taxon>Dorylaimia</taxon>
        <taxon>Mermithida</taxon>
        <taxon>Mermithoidea</taxon>
        <taxon>Mermithidae</taxon>
        <taxon>Romanomermis</taxon>
    </lineage>
</organism>
<proteinExistence type="predicted"/>
<accession>A0A915KWI4</accession>
<keyword evidence="1" id="KW-1185">Reference proteome</keyword>
<protein>
    <submittedName>
        <fullName evidence="2">Uncharacterized protein</fullName>
    </submittedName>
</protein>